<dbReference type="EMBL" id="LS483452">
    <property type="protein sequence ID" value="SQH75829.1"/>
    <property type="molecule type" value="Genomic_DNA"/>
</dbReference>
<accession>A0A330LZK8</accession>
<name>A0A330LZK8_9GAMM</name>
<protein>
    <submittedName>
        <fullName evidence="1">Uncharacterized protein</fullName>
    </submittedName>
</protein>
<reference evidence="2" key="1">
    <citation type="submission" date="2018-06" db="EMBL/GenBank/DDBJ databases">
        <authorList>
            <person name="Cea G.-C."/>
            <person name="William W."/>
        </authorList>
    </citation>
    <scope>NUCLEOTIDE SEQUENCE [LARGE SCALE GENOMIC DNA]</scope>
    <source>
        <strain evidence="2">DB21MT-2</strain>
    </source>
</reference>
<organism evidence="1 2">
    <name type="scientific">Shewanella benthica</name>
    <dbReference type="NCBI Taxonomy" id="43661"/>
    <lineage>
        <taxon>Bacteria</taxon>
        <taxon>Pseudomonadati</taxon>
        <taxon>Pseudomonadota</taxon>
        <taxon>Gammaproteobacteria</taxon>
        <taxon>Alteromonadales</taxon>
        <taxon>Shewanellaceae</taxon>
        <taxon>Shewanella</taxon>
    </lineage>
</organism>
<evidence type="ECO:0000313" key="2">
    <source>
        <dbReference type="Proteomes" id="UP000250123"/>
    </source>
</evidence>
<gene>
    <name evidence="1" type="ORF">SHEWBE_1863</name>
</gene>
<dbReference type="Proteomes" id="UP000250123">
    <property type="component" value="Chromosome SHEWBE"/>
</dbReference>
<evidence type="ECO:0000313" key="1">
    <source>
        <dbReference type="EMBL" id="SQH75829.1"/>
    </source>
</evidence>
<sequence length="37" mass="4394">MLTFTRKGDDPRYQALVKQWGTSMDDEFKTWLVKLTS</sequence>
<dbReference type="KEGG" id="sbk:SHEWBE_1863"/>
<proteinExistence type="predicted"/>
<dbReference type="AlphaFoldDB" id="A0A330LZK8"/>